<evidence type="ECO:0000256" key="18">
    <source>
        <dbReference type="SAM" id="MobiDB-lite"/>
    </source>
</evidence>
<keyword evidence="14" id="KW-0325">Glycoprotein</keyword>
<dbReference type="PANTHER" id="PTHR22702">
    <property type="entry name" value="PROTEASE-ASSOCIATED DOMAIN-CONTAINING PROTEIN"/>
    <property type="match status" value="1"/>
</dbReference>
<evidence type="ECO:0000256" key="19">
    <source>
        <dbReference type="SAM" id="Phobius"/>
    </source>
</evidence>
<keyword evidence="10 19" id="KW-1133">Transmembrane helix</keyword>
<organism evidence="21">
    <name type="scientific">Mantoniella antarctica</name>
    <dbReference type="NCBI Taxonomy" id="81844"/>
    <lineage>
        <taxon>Eukaryota</taxon>
        <taxon>Viridiplantae</taxon>
        <taxon>Chlorophyta</taxon>
        <taxon>Mamiellophyceae</taxon>
        <taxon>Mamiellales</taxon>
        <taxon>Mamiellaceae</taxon>
        <taxon>Mantoniella</taxon>
    </lineage>
</organism>
<reference evidence="21" key="1">
    <citation type="submission" date="2021-01" db="EMBL/GenBank/DDBJ databases">
        <authorList>
            <person name="Corre E."/>
            <person name="Pelletier E."/>
            <person name="Niang G."/>
            <person name="Scheremetjew M."/>
            <person name="Finn R."/>
            <person name="Kale V."/>
            <person name="Holt S."/>
            <person name="Cochrane G."/>
            <person name="Meng A."/>
            <person name="Brown T."/>
            <person name="Cohen L."/>
        </authorList>
    </citation>
    <scope>NUCLEOTIDE SEQUENCE</scope>
    <source>
        <strain evidence="21">SL-175</strain>
    </source>
</reference>
<feature type="compositionally biased region" description="Basic and acidic residues" evidence="18">
    <location>
        <begin position="658"/>
        <end position="667"/>
    </location>
</feature>
<feature type="transmembrane region" description="Helical" evidence="19">
    <location>
        <begin position="594"/>
        <end position="616"/>
    </location>
</feature>
<dbReference type="CDD" id="cd00054">
    <property type="entry name" value="EGF_CA"/>
    <property type="match status" value="1"/>
</dbReference>
<keyword evidence="6" id="KW-0732">Signal</keyword>
<evidence type="ECO:0000256" key="9">
    <source>
        <dbReference type="ARBA" id="ARBA00022927"/>
    </source>
</evidence>
<keyword evidence="11" id="KW-0333">Golgi apparatus</keyword>
<dbReference type="Pfam" id="PF25011">
    <property type="entry name" value="VSR_TRX"/>
    <property type="match status" value="1"/>
</dbReference>
<accession>A0A7S0SS47</accession>
<feature type="region of interest" description="Disordered" evidence="18">
    <location>
        <begin position="640"/>
        <end position="667"/>
    </location>
</feature>
<feature type="domain" description="EGF-like calcium-binding" evidence="20">
    <location>
        <begin position="534"/>
        <end position="579"/>
    </location>
</feature>
<evidence type="ECO:0000256" key="2">
    <source>
        <dbReference type="ARBA" id="ARBA00007038"/>
    </source>
</evidence>
<keyword evidence="12 19" id="KW-0472">Membrane</keyword>
<evidence type="ECO:0000256" key="10">
    <source>
        <dbReference type="ARBA" id="ARBA00022989"/>
    </source>
</evidence>
<evidence type="ECO:0000256" key="7">
    <source>
        <dbReference type="ARBA" id="ARBA00022737"/>
    </source>
</evidence>
<keyword evidence="15" id="KW-0968">Cytoplasmic vesicle</keyword>
<dbReference type="PANTHER" id="PTHR22702:SF1">
    <property type="entry name" value="PROTEASE-ASSOCIATED DOMAIN-CONTAINING PROTEIN 1"/>
    <property type="match status" value="1"/>
</dbReference>
<dbReference type="PROSITE" id="PS01187">
    <property type="entry name" value="EGF_CA"/>
    <property type="match status" value="1"/>
</dbReference>
<dbReference type="SMART" id="SM00179">
    <property type="entry name" value="EGF_CA"/>
    <property type="match status" value="1"/>
</dbReference>
<gene>
    <name evidence="21" type="ORF">MANT1106_LOCUS16405</name>
</gene>
<dbReference type="InterPro" id="IPR046450">
    <property type="entry name" value="PA_dom_sf"/>
</dbReference>
<dbReference type="InterPro" id="IPR001881">
    <property type="entry name" value="EGF-like_Ca-bd_dom"/>
</dbReference>
<dbReference type="InterPro" id="IPR018097">
    <property type="entry name" value="EGF_Ca-bd_CS"/>
</dbReference>
<evidence type="ECO:0000256" key="15">
    <source>
        <dbReference type="ARBA" id="ARBA00023329"/>
    </source>
</evidence>
<evidence type="ECO:0000256" key="8">
    <source>
        <dbReference type="ARBA" id="ARBA00022837"/>
    </source>
</evidence>
<dbReference type="SUPFAM" id="SSF52025">
    <property type="entry name" value="PA domain"/>
    <property type="match status" value="1"/>
</dbReference>
<dbReference type="Gene3D" id="3.50.30.30">
    <property type="match status" value="1"/>
</dbReference>
<evidence type="ECO:0000256" key="17">
    <source>
        <dbReference type="ARBA" id="ARBA00043947"/>
    </source>
</evidence>
<keyword evidence="7" id="KW-0677">Repeat</keyword>
<evidence type="ECO:0000313" key="21">
    <source>
        <dbReference type="EMBL" id="CAD8714687.1"/>
    </source>
</evidence>
<comment type="similarity">
    <text evidence="2">Belongs to the VSR (BP-80) family.</text>
</comment>
<dbReference type="InterPro" id="IPR056858">
    <property type="entry name" value="VSR_TRX"/>
</dbReference>
<dbReference type="Gene3D" id="2.10.25.10">
    <property type="entry name" value="Laminin"/>
    <property type="match status" value="1"/>
</dbReference>
<protein>
    <recommendedName>
        <fullName evidence="20">EGF-like calcium-binding domain-containing protein</fullName>
    </recommendedName>
</protein>
<keyword evidence="9" id="KW-0653">Protein transport</keyword>
<proteinExistence type="inferred from homology"/>
<dbReference type="SUPFAM" id="SSF57196">
    <property type="entry name" value="EGF/Laminin"/>
    <property type="match status" value="1"/>
</dbReference>
<keyword evidence="5 19" id="KW-0812">Transmembrane</keyword>
<keyword evidence="8" id="KW-0106">Calcium</keyword>
<evidence type="ECO:0000256" key="6">
    <source>
        <dbReference type="ARBA" id="ARBA00022729"/>
    </source>
</evidence>
<evidence type="ECO:0000256" key="11">
    <source>
        <dbReference type="ARBA" id="ARBA00023034"/>
    </source>
</evidence>
<evidence type="ECO:0000259" key="20">
    <source>
        <dbReference type="SMART" id="SM00179"/>
    </source>
</evidence>
<dbReference type="GO" id="GO:0015031">
    <property type="term" value="P:protein transport"/>
    <property type="evidence" value="ECO:0007669"/>
    <property type="project" value="UniProtKB-KW"/>
</dbReference>
<dbReference type="GO" id="GO:0005509">
    <property type="term" value="F:calcium ion binding"/>
    <property type="evidence" value="ECO:0007669"/>
    <property type="project" value="InterPro"/>
</dbReference>
<dbReference type="Pfam" id="PF07645">
    <property type="entry name" value="EGF_CA"/>
    <property type="match status" value="1"/>
</dbReference>
<comment type="subcellular location">
    <subcellularLocation>
        <location evidence="16">Cytoplasmic vesicle</location>
        <location evidence="16">Clathrin-coated vesicle membrane</location>
        <topology evidence="16">Single-pass type I membrane protein</topology>
    </subcellularLocation>
    <subcellularLocation>
        <location evidence="1">Golgi apparatus membrane</location>
        <topology evidence="1">Single-pass type I membrane protein</topology>
    </subcellularLocation>
    <subcellularLocation>
        <location evidence="17">Prevacuolar compartment membrane</location>
        <topology evidence="17">Single-pass type I membrane protein</topology>
    </subcellularLocation>
</comment>
<evidence type="ECO:0000256" key="12">
    <source>
        <dbReference type="ARBA" id="ARBA00023136"/>
    </source>
</evidence>
<keyword evidence="13" id="KW-1015">Disulfide bond</keyword>
<evidence type="ECO:0000256" key="3">
    <source>
        <dbReference type="ARBA" id="ARBA00022448"/>
    </source>
</evidence>
<evidence type="ECO:0000256" key="1">
    <source>
        <dbReference type="ARBA" id="ARBA00004614"/>
    </source>
</evidence>
<dbReference type="EMBL" id="HBFC01027188">
    <property type="protein sequence ID" value="CAD8714687.1"/>
    <property type="molecule type" value="Transcribed_RNA"/>
</dbReference>
<evidence type="ECO:0000256" key="13">
    <source>
        <dbReference type="ARBA" id="ARBA00023157"/>
    </source>
</evidence>
<dbReference type="InterPro" id="IPR049883">
    <property type="entry name" value="NOTCH1_EGF-like"/>
</dbReference>
<sequence length="667" mass="71203">MAIANFGTPLYGAILAGSLVYPPTDHDACYPFPASWSAPKFPGLGASILLIDRGNCPFTRKAYNAQVAGADAVVIVDDKAEPLVTMDAGDDEETSQYVNNISVPVGLITQATGQAIETVLRTGSKVIVMLNWTDVLPHPDERVEWEFWTNSGDECGTKCDSQKAFIRDFSAVATSLEQGGYTQFTPHYVTWLCPPEYIADPACVSQCINNGRYCCPDPDDNLNAGYSGRDVVIENLRTLCVFQQANNTAVPWKWWEYVVAFGDRCTMASGTYGQEECATAIISSLGLDIEGWRACVGNPDANDINPLLESEQKAQVSDGNRGDVTLLPTVVINQRQYRGKLERSSILSTICAGFKIGQAPEICNDKGFINNKCAKDAEGYNTCAADLHKDGLTGCASQNEWPYYQCMCPLGTNKVNKAVDLHKDQSAFTCEEVNECLRVTTSMPSCSCARCVCKDLPAGEFACDEEPADKCAADAAAGVANPGGCWTEGSFSACFDNIGAKKEAGIQGLDPSSVPQSTCQCPTGFSGDGLHCEDVDECVSQCKGDNKVCTNTVGSFSCGCGDGFASLADTTSPDGMKCFEAVNVDGGRSGSSSVVVVTISVLSSCMVLAGGSFLVYRWRLRSYMDQEIRAIMSQYMPLEEDGDGPTGIGGGADEDGDSGVKDAHNPV</sequence>
<keyword evidence="3" id="KW-0813">Transport</keyword>
<evidence type="ECO:0000256" key="14">
    <source>
        <dbReference type="ARBA" id="ARBA00023180"/>
    </source>
</evidence>
<dbReference type="InterPro" id="IPR003137">
    <property type="entry name" value="PA_domain"/>
</dbReference>
<dbReference type="GO" id="GO:0030665">
    <property type="term" value="C:clathrin-coated vesicle membrane"/>
    <property type="evidence" value="ECO:0007669"/>
    <property type="project" value="UniProtKB-SubCell"/>
</dbReference>
<dbReference type="AlphaFoldDB" id="A0A7S0SS47"/>
<evidence type="ECO:0000256" key="16">
    <source>
        <dbReference type="ARBA" id="ARBA00029430"/>
    </source>
</evidence>
<name>A0A7S0SS47_9CHLO</name>
<keyword evidence="4" id="KW-0245">EGF-like domain</keyword>
<evidence type="ECO:0000256" key="4">
    <source>
        <dbReference type="ARBA" id="ARBA00022536"/>
    </source>
</evidence>
<dbReference type="GO" id="GO:0000139">
    <property type="term" value="C:Golgi membrane"/>
    <property type="evidence" value="ECO:0007669"/>
    <property type="project" value="UniProtKB-SubCell"/>
</dbReference>
<evidence type="ECO:0000256" key="5">
    <source>
        <dbReference type="ARBA" id="ARBA00022692"/>
    </source>
</evidence>
<dbReference type="Pfam" id="PF02225">
    <property type="entry name" value="PA"/>
    <property type="match status" value="1"/>
</dbReference>